<organism evidence="2 3">
    <name type="scientific">Flagellimonas hymeniacidonis</name>
    <dbReference type="NCBI Taxonomy" id="2603628"/>
    <lineage>
        <taxon>Bacteria</taxon>
        <taxon>Pseudomonadati</taxon>
        <taxon>Bacteroidota</taxon>
        <taxon>Flavobacteriia</taxon>
        <taxon>Flavobacteriales</taxon>
        <taxon>Flavobacteriaceae</taxon>
        <taxon>Flagellimonas</taxon>
    </lineage>
</organism>
<evidence type="ECO:0000313" key="3">
    <source>
        <dbReference type="Proteomes" id="UP000321456"/>
    </source>
</evidence>
<evidence type="ECO:0008006" key="4">
    <source>
        <dbReference type="Google" id="ProtNLM"/>
    </source>
</evidence>
<dbReference type="AlphaFoldDB" id="A0A5C8V871"/>
<protein>
    <recommendedName>
        <fullName evidence="4">3-keto-disaccharide hydrolase domain-containing protein</fullName>
    </recommendedName>
</protein>
<keyword evidence="3" id="KW-1185">Reference proteome</keyword>
<comment type="caution">
    <text evidence="2">The sequence shown here is derived from an EMBL/GenBank/DDBJ whole genome shotgun (WGS) entry which is preliminary data.</text>
</comment>
<evidence type="ECO:0000256" key="1">
    <source>
        <dbReference type="SAM" id="Phobius"/>
    </source>
</evidence>
<proteinExistence type="predicted"/>
<feature type="transmembrane region" description="Helical" evidence="1">
    <location>
        <begin position="109"/>
        <end position="131"/>
    </location>
</feature>
<dbReference type="Proteomes" id="UP000321456">
    <property type="component" value="Unassembled WGS sequence"/>
</dbReference>
<dbReference type="RefSeq" id="WP_147742315.1">
    <property type="nucleotide sequence ID" value="NZ_VRUR01000001.1"/>
</dbReference>
<keyword evidence="1" id="KW-0812">Transmembrane</keyword>
<keyword evidence="1" id="KW-0472">Membrane</keyword>
<accession>A0A5C8V871</accession>
<reference evidence="2 3" key="1">
    <citation type="submission" date="2019-08" db="EMBL/GenBank/DDBJ databases">
        <title>Professor.</title>
        <authorList>
            <person name="Park J.S."/>
        </authorList>
    </citation>
    <scope>NUCLEOTIDE SEQUENCE [LARGE SCALE GENOMIC DNA]</scope>
    <source>
        <strain evidence="2 3">176CP5-101</strain>
    </source>
</reference>
<gene>
    <name evidence="2" type="ORF">FVB32_06420</name>
</gene>
<evidence type="ECO:0000313" key="2">
    <source>
        <dbReference type="EMBL" id="TXN37921.1"/>
    </source>
</evidence>
<keyword evidence="1" id="KW-1133">Transmembrane helix</keyword>
<name>A0A5C8V871_9FLAO</name>
<dbReference type="EMBL" id="VRUR01000001">
    <property type="protein sequence ID" value="TXN37921.1"/>
    <property type="molecule type" value="Genomic_DNA"/>
</dbReference>
<sequence length="430" mass="49488">MQAIERNSISDCIKKIEQRFFPEQFSSGKRLRQRDLEYLMELMEERSGTRISLSTMKRLWKNEFNQMPHPSTLNALASLIDYDDWNSFLQEQNKVFGPGNKTSKKTSSLAIKLLLFLAFGLVVTIIVFLIISTDNKPIQIPDSVKFSANKTVTHNVPNSVIFSYDLQGVEADSFFIQRSWNPTHKKAIDPAKKNFSEIYYYPGFHWAHLIANDTIIRKIRVNIQTDGWFATAKSNRLDNIPFYPNQSKLVDEGSMRVKNEAFKQSHIDPNKNLIVSYFNIREFSDLRSDSFVLETKVRFDDIQGIVCPYMEVKIIDEKDASWLGITDKGCVSNLNVKVGDTILSGMENDFSALGTNMSEWQTIRLVSSNQRLKYYLNDELALDTDFKGERGKIMGLIFTFTGKGAVDFVHLNNLEGEKVYSEDFNYKQNR</sequence>